<dbReference type="EMBL" id="BPRB01000050">
    <property type="protein sequence ID" value="GJE58795.1"/>
    <property type="molecule type" value="Genomic_DNA"/>
</dbReference>
<feature type="transmembrane region" description="Helical" evidence="2">
    <location>
        <begin position="36"/>
        <end position="56"/>
    </location>
</feature>
<comment type="caution">
    <text evidence="3">The sequence shown here is derived from an EMBL/GenBank/DDBJ whole genome shotgun (WGS) entry which is preliminary data.</text>
</comment>
<name>A0ABQ4TU91_9HYPH</name>
<protein>
    <submittedName>
        <fullName evidence="3">Uncharacterized protein</fullName>
    </submittedName>
</protein>
<evidence type="ECO:0000313" key="4">
    <source>
        <dbReference type="Proteomes" id="UP001055057"/>
    </source>
</evidence>
<keyword evidence="2" id="KW-1133">Transmembrane helix</keyword>
<evidence type="ECO:0000256" key="1">
    <source>
        <dbReference type="SAM" id="MobiDB-lite"/>
    </source>
</evidence>
<evidence type="ECO:0000256" key="2">
    <source>
        <dbReference type="SAM" id="Phobius"/>
    </source>
</evidence>
<keyword evidence="2" id="KW-0812">Transmembrane</keyword>
<reference evidence="3" key="1">
    <citation type="journal article" date="2021" name="Front. Microbiol.">
        <title>Comprehensive Comparative Genomics and Phenotyping of Methylobacterium Species.</title>
        <authorList>
            <person name="Alessa O."/>
            <person name="Ogura Y."/>
            <person name="Fujitani Y."/>
            <person name="Takami H."/>
            <person name="Hayashi T."/>
            <person name="Sahin N."/>
            <person name="Tani A."/>
        </authorList>
    </citation>
    <scope>NUCLEOTIDE SEQUENCE</scope>
    <source>
        <strain evidence="3">DSM 23632</strain>
    </source>
</reference>
<dbReference type="Proteomes" id="UP001055057">
    <property type="component" value="Unassembled WGS sequence"/>
</dbReference>
<gene>
    <name evidence="3" type="ORF">MPOCJGCO_0879</name>
</gene>
<sequence length="66" mass="7347">MIRQRQNAHDVVRVEPGAPAPLRGRNVKKSLKIRRWVTTPLTMATSMIVAAMPTIYRPQSGGMCNS</sequence>
<keyword evidence="2" id="KW-0472">Membrane</keyword>
<accession>A0ABQ4TU91</accession>
<organism evidence="3 4">
    <name type="scientific">Methylobacterium trifolii</name>
    <dbReference type="NCBI Taxonomy" id="1003092"/>
    <lineage>
        <taxon>Bacteria</taxon>
        <taxon>Pseudomonadati</taxon>
        <taxon>Pseudomonadota</taxon>
        <taxon>Alphaproteobacteria</taxon>
        <taxon>Hyphomicrobiales</taxon>
        <taxon>Methylobacteriaceae</taxon>
        <taxon>Methylobacterium</taxon>
    </lineage>
</organism>
<reference evidence="3" key="2">
    <citation type="submission" date="2021-08" db="EMBL/GenBank/DDBJ databases">
        <authorList>
            <person name="Tani A."/>
            <person name="Ola A."/>
            <person name="Ogura Y."/>
            <person name="Katsura K."/>
            <person name="Hayashi T."/>
        </authorList>
    </citation>
    <scope>NUCLEOTIDE SEQUENCE</scope>
    <source>
        <strain evidence="3">DSM 23632</strain>
    </source>
</reference>
<evidence type="ECO:0000313" key="3">
    <source>
        <dbReference type="EMBL" id="GJE58795.1"/>
    </source>
</evidence>
<keyword evidence="4" id="KW-1185">Reference proteome</keyword>
<feature type="region of interest" description="Disordered" evidence="1">
    <location>
        <begin position="1"/>
        <end position="23"/>
    </location>
</feature>
<proteinExistence type="predicted"/>